<reference evidence="4 5" key="1">
    <citation type="submission" date="2023-08" db="EMBL/GenBank/DDBJ databases">
        <title>A Necator americanus chromosomal reference genome.</title>
        <authorList>
            <person name="Ilik V."/>
            <person name="Petrzelkova K.J."/>
            <person name="Pardy F."/>
            <person name="Fuh T."/>
            <person name="Niatou-Singa F.S."/>
            <person name="Gouil Q."/>
            <person name="Baker L."/>
            <person name="Ritchie M.E."/>
            <person name="Jex A.R."/>
            <person name="Gazzola D."/>
            <person name="Li H."/>
            <person name="Toshio Fujiwara R."/>
            <person name="Zhan B."/>
            <person name="Aroian R.V."/>
            <person name="Pafco B."/>
            <person name="Schwarz E.M."/>
        </authorList>
    </citation>
    <scope>NUCLEOTIDE SEQUENCE [LARGE SCALE GENOMIC DNA]</scope>
    <source>
        <strain evidence="4 5">Aroian</strain>
        <tissue evidence="4">Whole animal</tissue>
    </source>
</reference>
<dbReference type="PANTHER" id="PTHR12411">
    <property type="entry name" value="CYSTEINE PROTEASE FAMILY C1-RELATED"/>
    <property type="match status" value="1"/>
</dbReference>
<protein>
    <recommendedName>
        <fullName evidence="3">Peptidase C1A papain C-terminal domain-containing protein</fullName>
    </recommendedName>
</protein>
<feature type="domain" description="Peptidase C1A papain C-terminal" evidence="3">
    <location>
        <begin position="112"/>
        <end position="254"/>
    </location>
</feature>
<proteinExistence type="inferred from homology"/>
<dbReference type="SUPFAM" id="SSF54001">
    <property type="entry name" value="Cysteine proteinases"/>
    <property type="match status" value="1"/>
</dbReference>
<evidence type="ECO:0000313" key="5">
    <source>
        <dbReference type="Proteomes" id="UP001303046"/>
    </source>
</evidence>
<sequence>MPLDTRAYLDEVTLQSFMETQTTVLNALLAIEAQRINSYKETSKEECLEQLSFDVKTAIPTTSSPPTGTTHPPTSPSTIKPDELAPLALALPPPTALNDAVQGIQRQKRQTRNDTVDFRHYMQPVANQMNCGGCWAFAMTSTVEGFFAMNGHSIPPLSVQELLDCDRNVSTKYGVGNVSCSGGYFQVSVGTKGETRHGHPFQTTRLPTSTGDNHRYDRVVPWECDLWIFTFALKTKRDVQSEQVLRLDREFQSHLI</sequence>
<feature type="region of interest" description="Disordered" evidence="2">
    <location>
        <begin position="58"/>
        <end position="81"/>
    </location>
</feature>
<dbReference type="SMART" id="SM00645">
    <property type="entry name" value="Pept_C1"/>
    <property type="match status" value="1"/>
</dbReference>
<gene>
    <name evidence="4" type="primary">Necator_chrII.g7547</name>
    <name evidence="4" type="ORF">RB195_019753</name>
</gene>
<evidence type="ECO:0000256" key="1">
    <source>
        <dbReference type="ARBA" id="ARBA00008455"/>
    </source>
</evidence>
<dbReference type="InterPro" id="IPR038765">
    <property type="entry name" value="Papain-like_cys_pep_sf"/>
</dbReference>
<dbReference type="Proteomes" id="UP001303046">
    <property type="component" value="Unassembled WGS sequence"/>
</dbReference>
<dbReference type="InterPro" id="IPR000668">
    <property type="entry name" value="Peptidase_C1A_C"/>
</dbReference>
<dbReference type="InterPro" id="IPR013128">
    <property type="entry name" value="Peptidase_C1A"/>
</dbReference>
<evidence type="ECO:0000313" key="4">
    <source>
        <dbReference type="EMBL" id="KAK6737251.1"/>
    </source>
</evidence>
<dbReference type="EMBL" id="JAVFWL010000002">
    <property type="protein sequence ID" value="KAK6737251.1"/>
    <property type="molecule type" value="Genomic_DNA"/>
</dbReference>
<comment type="similarity">
    <text evidence="1">Belongs to the peptidase C1 family.</text>
</comment>
<keyword evidence="5" id="KW-1185">Reference proteome</keyword>
<name>A0ABR1CH85_NECAM</name>
<feature type="compositionally biased region" description="Low complexity" evidence="2">
    <location>
        <begin position="60"/>
        <end position="81"/>
    </location>
</feature>
<comment type="caution">
    <text evidence="4">The sequence shown here is derived from an EMBL/GenBank/DDBJ whole genome shotgun (WGS) entry which is preliminary data.</text>
</comment>
<organism evidence="4 5">
    <name type="scientific">Necator americanus</name>
    <name type="common">Human hookworm</name>
    <dbReference type="NCBI Taxonomy" id="51031"/>
    <lineage>
        <taxon>Eukaryota</taxon>
        <taxon>Metazoa</taxon>
        <taxon>Ecdysozoa</taxon>
        <taxon>Nematoda</taxon>
        <taxon>Chromadorea</taxon>
        <taxon>Rhabditida</taxon>
        <taxon>Rhabditina</taxon>
        <taxon>Rhabditomorpha</taxon>
        <taxon>Strongyloidea</taxon>
        <taxon>Ancylostomatidae</taxon>
        <taxon>Bunostominae</taxon>
        <taxon>Necator</taxon>
    </lineage>
</organism>
<evidence type="ECO:0000256" key="2">
    <source>
        <dbReference type="SAM" id="MobiDB-lite"/>
    </source>
</evidence>
<evidence type="ECO:0000259" key="3">
    <source>
        <dbReference type="SMART" id="SM00645"/>
    </source>
</evidence>
<accession>A0ABR1CH85</accession>
<dbReference type="Gene3D" id="3.90.70.10">
    <property type="entry name" value="Cysteine proteinases"/>
    <property type="match status" value="1"/>
</dbReference>
<dbReference type="Pfam" id="PF00112">
    <property type="entry name" value="Peptidase_C1"/>
    <property type="match status" value="1"/>
</dbReference>